<dbReference type="Pfam" id="PF01433">
    <property type="entry name" value="Peptidase_M1"/>
    <property type="match status" value="1"/>
</dbReference>
<dbReference type="SUPFAM" id="SSF63737">
    <property type="entry name" value="Leukotriene A4 hydrolase N-terminal domain"/>
    <property type="match status" value="1"/>
</dbReference>
<dbReference type="Proteomes" id="UP001148838">
    <property type="component" value="Unassembled WGS sequence"/>
</dbReference>
<feature type="region of interest" description="Disordered" evidence="11">
    <location>
        <begin position="743"/>
        <end position="768"/>
    </location>
</feature>
<dbReference type="PANTHER" id="PTHR11533">
    <property type="entry name" value="PROTEASE M1 ZINC METALLOPROTEASE"/>
    <property type="match status" value="1"/>
</dbReference>
<keyword evidence="9" id="KW-0482">Metalloprotease</keyword>
<evidence type="ECO:0000256" key="9">
    <source>
        <dbReference type="ARBA" id="ARBA00023049"/>
    </source>
</evidence>
<accession>A0ABQ8TVP2</accession>
<proteinExistence type="inferred from homology"/>
<evidence type="ECO:0000256" key="7">
    <source>
        <dbReference type="ARBA" id="ARBA00022801"/>
    </source>
</evidence>
<evidence type="ECO:0000259" key="13">
    <source>
        <dbReference type="Pfam" id="PF11838"/>
    </source>
</evidence>
<dbReference type="InterPro" id="IPR001888">
    <property type="entry name" value="Transposase_1"/>
</dbReference>
<feature type="non-terminal residue" evidence="15">
    <location>
        <position position="1"/>
    </location>
</feature>
<keyword evidence="8" id="KW-0862">Zinc</keyword>
<dbReference type="EMBL" id="JAJSOF020000001">
    <property type="protein sequence ID" value="KAJ4450792.1"/>
    <property type="molecule type" value="Genomic_DNA"/>
</dbReference>
<evidence type="ECO:0000313" key="16">
    <source>
        <dbReference type="Proteomes" id="UP001148838"/>
    </source>
</evidence>
<dbReference type="InterPro" id="IPR024571">
    <property type="entry name" value="ERAP1-like_C_dom"/>
</dbReference>
<evidence type="ECO:0000259" key="12">
    <source>
        <dbReference type="Pfam" id="PF01433"/>
    </source>
</evidence>
<feature type="domain" description="Aminopeptidase N-like N-terminal" evidence="14">
    <location>
        <begin position="12"/>
        <end position="154"/>
    </location>
</feature>
<evidence type="ECO:0000256" key="1">
    <source>
        <dbReference type="ARBA" id="ARBA00001947"/>
    </source>
</evidence>
<comment type="similarity">
    <text evidence="3">Belongs to the peptidase M1 family.</text>
</comment>
<evidence type="ECO:0000256" key="8">
    <source>
        <dbReference type="ARBA" id="ARBA00022833"/>
    </source>
</evidence>
<dbReference type="Pfam" id="PF01359">
    <property type="entry name" value="Transposase_1"/>
    <property type="match status" value="1"/>
</dbReference>
<evidence type="ECO:0000256" key="6">
    <source>
        <dbReference type="ARBA" id="ARBA00022723"/>
    </source>
</evidence>
<protein>
    <recommendedName>
        <fullName evidence="17">Aminopeptidase</fullName>
    </recommendedName>
</protein>
<keyword evidence="5" id="KW-0645">Protease</keyword>
<keyword evidence="16" id="KW-1185">Reference proteome</keyword>
<dbReference type="InterPro" id="IPR001930">
    <property type="entry name" value="Peptidase_M1"/>
</dbReference>
<dbReference type="Gene3D" id="1.10.390.10">
    <property type="entry name" value="Neutral Protease Domain 2"/>
    <property type="match status" value="1"/>
</dbReference>
<evidence type="ECO:0000256" key="2">
    <source>
        <dbReference type="ARBA" id="ARBA00004609"/>
    </source>
</evidence>
<evidence type="ECO:0000256" key="4">
    <source>
        <dbReference type="ARBA" id="ARBA00022622"/>
    </source>
</evidence>
<keyword evidence="4" id="KW-0336">GPI-anchor</keyword>
<organism evidence="15 16">
    <name type="scientific">Periplaneta americana</name>
    <name type="common">American cockroach</name>
    <name type="synonym">Blatta americana</name>
    <dbReference type="NCBI Taxonomy" id="6978"/>
    <lineage>
        <taxon>Eukaryota</taxon>
        <taxon>Metazoa</taxon>
        <taxon>Ecdysozoa</taxon>
        <taxon>Arthropoda</taxon>
        <taxon>Hexapoda</taxon>
        <taxon>Insecta</taxon>
        <taxon>Pterygota</taxon>
        <taxon>Neoptera</taxon>
        <taxon>Polyneoptera</taxon>
        <taxon>Dictyoptera</taxon>
        <taxon>Blattodea</taxon>
        <taxon>Blattoidea</taxon>
        <taxon>Blattidae</taxon>
        <taxon>Blattinae</taxon>
        <taxon>Periplaneta</taxon>
    </lineage>
</organism>
<keyword evidence="10" id="KW-0449">Lipoprotein</keyword>
<comment type="cofactor">
    <cofactor evidence="1">
        <name>Zn(2+)</name>
        <dbReference type="ChEBI" id="CHEBI:29105"/>
    </cofactor>
</comment>
<dbReference type="Gene3D" id="3.30.420.10">
    <property type="entry name" value="Ribonuclease H-like superfamily/Ribonuclease H"/>
    <property type="match status" value="1"/>
</dbReference>
<feature type="domain" description="Peptidase M1 membrane alanine aminopeptidase" evidence="12">
    <location>
        <begin position="189"/>
        <end position="408"/>
    </location>
</feature>
<sequence length="1107" mass="128121">AVAVIIYLFFQNVQNRKGQQFNITRMLEYPAAQQIYLQVKEKFKVKGYYILNLRFQFWLSRELEGFYISSYHTEDGETKYLATTHFEPTYARSAFPCFDEPQFKAKFKMSIFRDRFHIALFNMPVVSTEDTGFYMGTGLLRDDFQESVEMSTYLVAFVVCDYKRITRQTQKKVSVSVYAPNEMISQASFALSTAADAMDYYEEFFGVPYPLPKQDLIAIPDFAAGAMENWGLITYRETSIMYDADETSAAGHQWVAIVVAHELAHQWFGNLVTMKWWNDLWLNEGFASYLEYLGVDHIMPSWKMMDQFILDKTHPALNLDALASSHPISVAVHDPNEIESIFDIISYSKGASILYMLEKFLHQATLRNGLNDYLNTHKYGNAETKDLWNVLSKHANQSLDVKAVMDTWTRQMGFPLITISRDKNTITAKQKRFLLTVSVNNETEQMNNESISPFGYKWYVPLSYYTSQHPGNVHHIWMNMSDVKFDIPPDTSWIKLNVNQSGFYRVTYSEEMWESLISALQQNHSVFSPADRASLIDDAFTLCRAGVLNASVPLNLSLYLLQEQDYVPWATALEHFQSWSKLLSESAAYKQFLEYMRRLLEPAAKHVGWEDTGTHLQKNVRKWCEMFNNGRTNVHDETRPGRPSLITEDLKTKVNDRILQDKRTSLDELHIAFPDISRSLLGEIVSQHLGYHKICARWVPRQLSDQHKTQRMASALTFLMRYHTDGDAFLDQIVTDDETWVSHNTPETKRQSRQWHHPSSPKKPRKFKQTLSTQKVMATVFWDRKGVLLLDFMPMQIVVVRLYENYGEPSKTRGEECFREELCFFTTTPARTLLLQLENCWINSLKDFLYGTRFGSAEELKKTVNTWLNELVAEEYNTGILKLVNRYDKCLNVGGDYVEKLMRSDILASAVLCDVQATVKPAQKKFRDWMDNGARIPPNLREVVYIAGIKYGDVKDWQYCWSKYNSTGIPSERKLFLKALGVASDPWILQRYLLTTLDRNMVKPQDVKVVLGGVAVNPEGQLLAWRHLKAHWHYLQSMFGNSTYTMGTFISAAPLLLSQVSQFFRPMNVGSGNRSLKQSLETIRLNIHWVQENQDVINSWLNDYLGR</sequence>
<feature type="domain" description="ERAP1-like C-terminal" evidence="13">
    <location>
        <begin position="863"/>
        <end position="1084"/>
    </location>
</feature>
<dbReference type="Pfam" id="PF11838">
    <property type="entry name" value="ERAP1_C"/>
    <property type="match status" value="2"/>
</dbReference>
<dbReference type="Gene3D" id="1.25.50.20">
    <property type="match status" value="1"/>
</dbReference>
<evidence type="ECO:0008006" key="17">
    <source>
        <dbReference type="Google" id="ProtNLM"/>
    </source>
</evidence>
<dbReference type="InterPro" id="IPR045357">
    <property type="entry name" value="Aminopeptidase_N-like_N"/>
</dbReference>
<keyword evidence="6" id="KW-0479">Metal-binding</keyword>
<feature type="domain" description="ERAP1-like C-terminal" evidence="13">
    <location>
        <begin position="493"/>
        <end position="621"/>
    </location>
</feature>
<keyword evidence="4" id="KW-0325">Glycoprotein</keyword>
<keyword evidence="7" id="KW-0378">Hydrolase</keyword>
<dbReference type="SUPFAM" id="SSF55486">
    <property type="entry name" value="Metalloproteases ('zincins'), catalytic domain"/>
    <property type="match status" value="1"/>
</dbReference>
<evidence type="ECO:0000256" key="10">
    <source>
        <dbReference type="ARBA" id="ARBA00023288"/>
    </source>
</evidence>
<dbReference type="PRINTS" id="PR00756">
    <property type="entry name" value="ALADIPTASE"/>
</dbReference>
<dbReference type="InterPro" id="IPR027268">
    <property type="entry name" value="Peptidase_M4/M1_CTD_sf"/>
</dbReference>
<evidence type="ECO:0000259" key="14">
    <source>
        <dbReference type="Pfam" id="PF17900"/>
    </source>
</evidence>
<reference evidence="15 16" key="1">
    <citation type="journal article" date="2022" name="Allergy">
        <title>Genome assembly and annotation of Periplaneta americana reveal a comprehensive cockroach allergen profile.</title>
        <authorList>
            <person name="Wang L."/>
            <person name="Xiong Q."/>
            <person name="Saelim N."/>
            <person name="Wang L."/>
            <person name="Nong W."/>
            <person name="Wan A.T."/>
            <person name="Shi M."/>
            <person name="Liu X."/>
            <person name="Cao Q."/>
            <person name="Hui J.H.L."/>
            <person name="Sookrung N."/>
            <person name="Leung T.F."/>
            <person name="Tungtrongchitr A."/>
            <person name="Tsui S.K.W."/>
        </authorList>
    </citation>
    <scope>NUCLEOTIDE SEQUENCE [LARGE SCALE GENOMIC DNA]</scope>
    <source>
        <strain evidence="15">PWHHKU_190912</strain>
    </source>
</reference>
<dbReference type="Gene3D" id="2.60.40.1730">
    <property type="entry name" value="tricorn interacting facor f3 domain"/>
    <property type="match status" value="1"/>
</dbReference>
<feature type="compositionally biased region" description="Basic residues" evidence="11">
    <location>
        <begin position="751"/>
        <end position="768"/>
    </location>
</feature>
<evidence type="ECO:0000256" key="5">
    <source>
        <dbReference type="ARBA" id="ARBA00022670"/>
    </source>
</evidence>
<dbReference type="Gene3D" id="2.60.40.1910">
    <property type="match status" value="1"/>
</dbReference>
<keyword evidence="4" id="KW-0472">Membrane</keyword>
<name>A0ABQ8TVP2_PERAM</name>
<dbReference type="Pfam" id="PF17900">
    <property type="entry name" value="Peptidase_M1_N"/>
    <property type="match status" value="1"/>
</dbReference>
<dbReference type="PANTHER" id="PTHR11533:SF299">
    <property type="entry name" value="AMINOPEPTIDASE"/>
    <property type="match status" value="1"/>
</dbReference>
<comment type="subcellular location">
    <subcellularLocation>
        <location evidence="2">Cell membrane</location>
        <topology evidence="2">Lipid-anchor</topology>
        <topology evidence="2">GPI-anchor</topology>
    </subcellularLocation>
</comment>
<evidence type="ECO:0000313" key="15">
    <source>
        <dbReference type="EMBL" id="KAJ4450792.1"/>
    </source>
</evidence>
<dbReference type="InterPro" id="IPR014782">
    <property type="entry name" value="Peptidase_M1_dom"/>
</dbReference>
<comment type="caution">
    <text evidence="15">The sequence shown here is derived from an EMBL/GenBank/DDBJ whole genome shotgun (WGS) entry which is preliminary data.</text>
</comment>
<dbReference type="InterPro" id="IPR042097">
    <property type="entry name" value="Aminopeptidase_N-like_N_sf"/>
</dbReference>
<dbReference type="InterPro" id="IPR036397">
    <property type="entry name" value="RNaseH_sf"/>
</dbReference>
<dbReference type="InterPro" id="IPR034016">
    <property type="entry name" value="M1_APN-typ"/>
</dbReference>
<evidence type="ECO:0000256" key="3">
    <source>
        <dbReference type="ARBA" id="ARBA00010136"/>
    </source>
</evidence>
<gene>
    <name evidence="15" type="ORF">ANN_02222</name>
</gene>
<dbReference type="CDD" id="cd09601">
    <property type="entry name" value="M1_APN-Q_like"/>
    <property type="match status" value="1"/>
</dbReference>
<dbReference type="Gene3D" id="1.10.3480.20">
    <property type="match status" value="1"/>
</dbReference>
<dbReference type="InterPro" id="IPR050344">
    <property type="entry name" value="Peptidase_M1_aminopeptidases"/>
</dbReference>
<evidence type="ECO:0000256" key="11">
    <source>
        <dbReference type="SAM" id="MobiDB-lite"/>
    </source>
</evidence>